<accession>A0A8J6LCC5</accession>
<evidence type="ECO:0000256" key="1">
    <source>
        <dbReference type="SAM" id="MobiDB-lite"/>
    </source>
</evidence>
<dbReference type="Gene3D" id="3.60.10.10">
    <property type="entry name" value="Endonuclease/exonuclease/phosphatase"/>
    <property type="match status" value="1"/>
</dbReference>
<comment type="caution">
    <text evidence="2">The sequence shown here is derived from an EMBL/GenBank/DDBJ whole genome shotgun (WGS) entry which is preliminary data.</text>
</comment>
<dbReference type="InterPro" id="IPR036691">
    <property type="entry name" value="Endo/exonu/phosph_ase_sf"/>
</dbReference>
<evidence type="ECO:0008006" key="5">
    <source>
        <dbReference type="Google" id="ProtNLM"/>
    </source>
</evidence>
<organism evidence="2 4">
    <name type="scientific">Tenebrio molitor</name>
    <name type="common">Yellow mealworm beetle</name>
    <dbReference type="NCBI Taxonomy" id="7067"/>
    <lineage>
        <taxon>Eukaryota</taxon>
        <taxon>Metazoa</taxon>
        <taxon>Ecdysozoa</taxon>
        <taxon>Arthropoda</taxon>
        <taxon>Hexapoda</taxon>
        <taxon>Insecta</taxon>
        <taxon>Pterygota</taxon>
        <taxon>Neoptera</taxon>
        <taxon>Endopterygota</taxon>
        <taxon>Coleoptera</taxon>
        <taxon>Polyphaga</taxon>
        <taxon>Cucujiformia</taxon>
        <taxon>Tenebrionidae</taxon>
        <taxon>Tenebrio</taxon>
    </lineage>
</organism>
<gene>
    <name evidence="3" type="ORF">GEV33_014838</name>
    <name evidence="2" type="ORF">GEV33_014840</name>
</gene>
<keyword evidence="4" id="KW-1185">Reference proteome</keyword>
<dbReference type="SUPFAM" id="SSF56219">
    <property type="entry name" value="DNase I-like"/>
    <property type="match status" value="1"/>
</dbReference>
<evidence type="ECO:0000313" key="2">
    <source>
        <dbReference type="EMBL" id="KAH0807951.1"/>
    </source>
</evidence>
<feature type="compositionally biased region" description="Basic residues" evidence="1">
    <location>
        <begin position="29"/>
        <end position="41"/>
    </location>
</feature>
<sequence length="263" mass="30839">MEKMTKQEAWTREEDGMEETETTEIDKGQRKRKTEKQRKGEHKKDDTKGRGGIKVLYWNVAGLSRKGEEFWEYIRKFEIVGLVETWVEERSWKKIEKTLPKDYKWKSQWAKREKKKGKATGRIITGVKFGIKEKSQERGEEEGCMGRNVYIEMRTTTRRVENTAKKDREECILVGGDFNGRIVERGARNWEEENGDGKRKTQDKVENAEGKRMMEWIEENGWEVLNGNEEGEMTYVGSRGETVIDDAIENEAAWERVEEVKVG</sequence>
<dbReference type="AlphaFoldDB" id="A0A8J6LCC5"/>
<protein>
    <recommendedName>
        <fullName evidence="5">Endonuclease/exonuclease/phosphatase domain-containing protein</fullName>
    </recommendedName>
</protein>
<dbReference type="Proteomes" id="UP000719412">
    <property type="component" value="Unassembled WGS sequence"/>
</dbReference>
<feature type="region of interest" description="Disordered" evidence="1">
    <location>
        <begin position="1"/>
        <end position="48"/>
    </location>
</feature>
<feature type="compositionally biased region" description="Basic and acidic residues" evidence="1">
    <location>
        <begin position="1"/>
        <end position="14"/>
    </location>
</feature>
<proteinExistence type="predicted"/>
<reference evidence="2" key="1">
    <citation type="journal article" date="2020" name="J Insects Food Feed">
        <title>The yellow mealworm (Tenebrio molitor) genome: a resource for the emerging insects as food and feed industry.</title>
        <authorList>
            <person name="Eriksson T."/>
            <person name="Andere A."/>
            <person name="Kelstrup H."/>
            <person name="Emery V."/>
            <person name="Picard C."/>
        </authorList>
    </citation>
    <scope>NUCLEOTIDE SEQUENCE</scope>
    <source>
        <strain evidence="2">Stoneville</strain>
        <tissue evidence="2">Whole head</tissue>
    </source>
</reference>
<dbReference type="EMBL" id="JABDTM020029484">
    <property type="protein sequence ID" value="KAH0807951.1"/>
    <property type="molecule type" value="Genomic_DNA"/>
</dbReference>
<reference evidence="2" key="2">
    <citation type="submission" date="2021-08" db="EMBL/GenBank/DDBJ databases">
        <authorList>
            <person name="Eriksson T."/>
        </authorList>
    </citation>
    <scope>NUCLEOTIDE SEQUENCE</scope>
    <source>
        <strain evidence="2">Stoneville</strain>
        <tissue evidence="2">Whole head</tissue>
    </source>
</reference>
<evidence type="ECO:0000313" key="4">
    <source>
        <dbReference type="Proteomes" id="UP000719412"/>
    </source>
</evidence>
<name>A0A8J6LCC5_TENMO</name>
<dbReference type="EMBL" id="JABDTM020029482">
    <property type="protein sequence ID" value="KAH0807953.1"/>
    <property type="molecule type" value="Genomic_DNA"/>
</dbReference>
<evidence type="ECO:0000313" key="3">
    <source>
        <dbReference type="EMBL" id="KAH0807953.1"/>
    </source>
</evidence>